<gene>
    <name evidence="1" type="ORF">PXEA_LOCUS8144</name>
</gene>
<comment type="caution">
    <text evidence="1">The sequence shown here is derived from an EMBL/GenBank/DDBJ whole genome shotgun (WGS) entry which is preliminary data.</text>
</comment>
<evidence type="ECO:0000313" key="1">
    <source>
        <dbReference type="EMBL" id="VEL14704.1"/>
    </source>
</evidence>
<organism evidence="1 2">
    <name type="scientific">Protopolystoma xenopodis</name>
    <dbReference type="NCBI Taxonomy" id="117903"/>
    <lineage>
        <taxon>Eukaryota</taxon>
        <taxon>Metazoa</taxon>
        <taxon>Spiralia</taxon>
        <taxon>Lophotrochozoa</taxon>
        <taxon>Platyhelminthes</taxon>
        <taxon>Monogenea</taxon>
        <taxon>Polyopisthocotylea</taxon>
        <taxon>Polystomatidea</taxon>
        <taxon>Polystomatidae</taxon>
        <taxon>Protopolystoma</taxon>
    </lineage>
</organism>
<sequence>MDKGDNVQLRQWENFYDFQSPNFVVPINSTIGPALASYNPWDFDVSEFYMSEDVLFQLILKCTDCAKLPPKMVETYEKGMSNYMTKLIVDYLCKSLKLNLSPLRLQEPTVSVSGDEISVGLRLMERDIELFGEKIIPKLPQTYNTNGQFG</sequence>
<dbReference type="EMBL" id="CAAALY010022048">
    <property type="protein sequence ID" value="VEL14704.1"/>
    <property type="molecule type" value="Genomic_DNA"/>
</dbReference>
<accession>A0A3S5CK15</accession>
<dbReference type="Proteomes" id="UP000784294">
    <property type="component" value="Unassembled WGS sequence"/>
</dbReference>
<name>A0A3S5CK15_9PLAT</name>
<reference evidence="1" key="1">
    <citation type="submission" date="2018-11" db="EMBL/GenBank/DDBJ databases">
        <authorList>
            <consortium name="Pathogen Informatics"/>
        </authorList>
    </citation>
    <scope>NUCLEOTIDE SEQUENCE</scope>
</reference>
<protein>
    <submittedName>
        <fullName evidence="1">Uncharacterized protein</fullName>
    </submittedName>
</protein>
<keyword evidence="2" id="KW-1185">Reference proteome</keyword>
<dbReference type="AlphaFoldDB" id="A0A3S5CK15"/>
<proteinExistence type="predicted"/>
<evidence type="ECO:0000313" key="2">
    <source>
        <dbReference type="Proteomes" id="UP000784294"/>
    </source>
</evidence>